<dbReference type="AlphaFoldDB" id="A0A7E4VVH9"/>
<reference evidence="2" key="1">
    <citation type="journal article" date="2013" name="Genetics">
        <title>The draft genome and transcriptome of Panagrellus redivivus are shaped by the harsh demands of a free-living lifestyle.</title>
        <authorList>
            <person name="Srinivasan J."/>
            <person name="Dillman A.R."/>
            <person name="Macchietto M.G."/>
            <person name="Heikkinen L."/>
            <person name="Lakso M."/>
            <person name="Fracchia K.M."/>
            <person name="Antoshechkin I."/>
            <person name="Mortazavi A."/>
            <person name="Wong G."/>
            <person name="Sternberg P.W."/>
        </authorList>
    </citation>
    <scope>NUCLEOTIDE SEQUENCE [LARGE SCALE GENOMIC DNA]</scope>
    <source>
        <strain evidence="2">MT8872</strain>
    </source>
</reference>
<organism evidence="2 3">
    <name type="scientific">Panagrellus redivivus</name>
    <name type="common">Microworm</name>
    <dbReference type="NCBI Taxonomy" id="6233"/>
    <lineage>
        <taxon>Eukaryota</taxon>
        <taxon>Metazoa</taxon>
        <taxon>Ecdysozoa</taxon>
        <taxon>Nematoda</taxon>
        <taxon>Chromadorea</taxon>
        <taxon>Rhabditida</taxon>
        <taxon>Tylenchina</taxon>
        <taxon>Panagrolaimomorpha</taxon>
        <taxon>Panagrolaimoidea</taxon>
        <taxon>Panagrolaimidae</taxon>
        <taxon>Panagrellus</taxon>
    </lineage>
</organism>
<dbReference type="WBParaSite" id="Pan_g3672.t1">
    <property type="protein sequence ID" value="Pan_g3672.t1"/>
    <property type="gene ID" value="Pan_g3672"/>
</dbReference>
<evidence type="ECO:0000313" key="3">
    <source>
        <dbReference type="WBParaSite" id="Pan_g3672.t1"/>
    </source>
</evidence>
<protein>
    <submittedName>
        <fullName evidence="3">Metalloproteinase inhibitor 2</fullName>
    </submittedName>
</protein>
<keyword evidence="2" id="KW-1185">Reference proteome</keyword>
<feature type="chain" id="PRO_5028926692" evidence="1">
    <location>
        <begin position="19"/>
        <end position="183"/>
    </location>
</feature>
<name>A0A7E4VVH9_PANRE</name>
<evidence type="ECO:0000256" key="1">
    <source>
        <dbReference type="SAM" id="SignalP"/>
    </source>
</evidence>
<sequence>MRVEVLFLAALLIGAVHADDDDDKKYGEERHITATIEETENEYEVVKEPLIVRIDRNACRAGTQSCFCYRTSEPVEDVRAAGVCGPGWGFFCSRVPYADFHTSVKGVAVMFRSGTLANVPSFKLMGHIMEKGNVVAKVGLRKTDSCSVITVENLYEHKSGSDDEAPECKDKCPCLARKETKDD</sequence>
<reference evidence="3" key="2">
    <citation type="submission" date="2020-10" db="UniProtKB">
        <authorList>
            <consortium name="WormBaseParasite"/>
        </authorList>
    </citation>
    <scope>IDENTIFICATION</scope>
</reference>
<keyword evidence="1" id="KW-0732">Signal</keyword>
<proteinExistence type="predicted"/>
<accession>A0A7E4VVH9</accession>
<evidence type="ECO:0000313" key="2">
    <source>
        <dbReference type="Proteomes" id="UP000492821"/>
    </source>
</evidence>
<feature type="signal peptide" evidence="1">
    <location>
        <begin position="1"/>
        <end position="18"/>
    </location>
</feature>
<dbReference type="Proteomes" id="UP000492821">
    <property type="component" value="Unassembled WGS sequence"/>
</dbReference>